<dbReference type="CDD" id="cd01335">
    <property type="entry name" value="Radical_SAM"/>
    <property type="match status" value="1"/>
</dbReference>
<evidence type="ECO:0000256" key="2">
    <source>
        <dbReference type="ARBA" id="ARBA00022691"/>
    </source>
</evidence>
<dbReference type="GO" id="GO:0046872">
    <property type="term" value="F:metal ion binding"/>
    <property type="evidence" value="ECO:0007669"/>
    <property type="project" value="UniProtKB-KW"/>
</dbReference>
<evidence type="ECO:0000313" key="9">
    <source>
        <dbReference type="Proteomes" id="UP000285650"/>
    </source>
</evidence>
<gene>
    <name evidence="8" type="ORF">DW712_15455</name>
</gene>
<dbReference type="AlphaFoldDB" id="A0A414L765"/>
<dbReference type="PANTHER" id="PTHR43273:SF3">
    <property type="entry name" value="ANAEROBIC SULFATASE-MATURATING ENZYME HOMOLOG ASLB-RELATED"/>
    <property type="match status" value="1"/>
</dbReference>
<dbReference type="PANTHER" id="PTHR43273">
    <property type="entry name" value="ANAEROBIC SULFATASE-MATURATING ENZYME HOMOLOG ASLB-RELATED"/>
    <property type="match status" value="1"/>
</dbReference>
<sequence>MIESSYNYYTPQNENMLCMNGVTGAVFSLNEDEYNFMKKLMADGTLQKKYPDLTNKLTQTHFLTENMNKEITYLREKYNKANDSGIWHLILNPTQDCNFRCWYCYEKHPKGRMQPETMERVKRLVDNIFDKGEIKHFSLGWFGGEPLLYFKEVVYPISMYIKQCAEKHGAQFSNSMTTNGFLLTEDIIQKCMEIRLNELQVTLDGDKEAHNKIRNQKGEPSFDKILQNCIALTDASPDTSIKLRINYNTQSIQNDFSQILDCIPAYLRSQFWVQFQRIWQTYDKEGSDEAVKKILNENSAKLKECGFRLSYNTLYSLFRGILCYADRINYANINYDGNVYRCTAKDYTPENSLGYISDEGNIMWDKNKTEGIGDKAFFDNPLCLSCKYLAVCGGPCFSKWWSGFRKKNPTDCFFNYLKADTDLSTFVREYYDSHKRK</sequence>
<dbReference type="GO" id="GO:0016491">
    <property type="term" value="F:oxidoreductase activity"/>
    <property type="evidence" value="ECO:0007669"/>
    <property type="project" value="InterPro"/>
</dbReference>
<keyword evidence="4" id="KW-0408">Iron</keyword>
<evidence type="ECO:0000256" key="3">
    <source>
        <dbReference type="ARBA" id="ARBA00022723"/>
    </source>
</evidence>
<dbReference type="SUPFAM" id="SSF102114">
    <property type="entry name" value="Radical SAM enzymes"/>
    <property type="match status" value="1"/>
</dbReference>
<evidence type="ECO:0000256" key="6">
    <source>
        <dbReference type="ARBA" id="ARBA00023601"/>
    </source>
</evidence>
<keyword evidence="3" id="KW-0479">Metal-binding</keyword>
<dbReference type="PROSITE" id="PS51918">
    <property type="entry name" value="RADICAL_SAM"/>
    <property type="match status" value="1"/>
</dbReference>
<dbReference type="SMART" id="SM00729">
    <property type="entry name" value="Elp3"/>
    <property type="match status" value="1"/>
</dbReference>
<dbReference type="Proteomes" id="UP000285650">
    <property type="component" value="Unassembled WGS sequence"/>
</dbReference>
<name>A0A414L765_9BACE</name>
<dbReference type="UniPathway" id="UPA00782"/>
<evidence type="ECO:0000256" key="5">
    <source>
        <dbReference type="ARBA" id="ARBA00023014"/>
    </source>
</evidence>
<keyword evidence="2" id="KW-0949">S-adenosyl-L-methionine</keyword>
<reference evidence="8 9" key="1">
    <citation type="submission" date="2018-08" db="EMBL/GenBank/DDBJ databases">
        <title>A genome reference for cultivated species of the human gut microbiota.</title>
        <authorList>
            <person name="Zou Y."/>
            <person name="Xue W."/>
            <person name="Luo G."/>
        </authorList>
    </citation>
    <scope>NUCLEOTIDE SEQUENCE [LARGE SCALE GENOMIC DNA]</scope>
    <source>
        <strain evidence="8 9">AM27-17</strain>
    </source>
</reference>
<protein>
    <submittedName>
        <fullName evidence="8">Radical SAM protein</fullName>
    </submittedName>
</protein>
<dbReference type="InterPro" id="IPR013785">
    <property type="entry name" value="Aldolase_TIM"/>
</dbReference>
<feature type="domain" description="Radical SAM core" evidence="7">
    <location>
        <begin position="83"/>
        <end position="308"/>
    </location>
</feature>
<dbReference type="InterPro" id="IPR006638">
    <property type="entry name" value="Elp3/MiaA/NifB-like_rSAM"/>
</dbReference>
<dbReference type="GO" id="GO:0051536">
    <property type="term" value="F:iron-sulfur cluster binding"/>
    <property type="evidence" value="ECO:0007669"/>
    <property type="project" value="UniProtKB-KW"/>
</dbReference>
<comment type="caution">
    <text evidence="8">The sequence shown here is derived from an EMBL/GenBank/DDBJ whole genome shotgun (WGS) entry which is preliminary data.</text>
</comment>
<evidence type="ECO:0000256" key="1">
    <source>
        <dbReference type="ARBA" id="ARBA00001966"/>
    </source>
</evidence>
<evidence type="ECO:0000256" key="4">
    <source>
        <dbReference type="ARBA" id="ARBA00023004"/>
    </source>
</evidence>
<keyword evidence="5" id="KW-0411">Iron-sulfur</keyword>
<dbReference type="InterPro" id="IPR058240">
    <property type="entry name" value="rSAM_sf"/>
</dbReference>
<dbReference type="InterPro" id="IPR023885">
    <property type="entry name" value="4Fe4S-binding_SPASM_dom"/>
</dbReference>
<comment type="cofactor">
    <cofactor evidence="1">
        <name>[4Fe-4S] cluster</name>
        <dbReference type="ChEBI" id="CHEBI:49883"/>
    </cofactor>
</comment>
<dbReference type="Gene3D" id="3.20.20.70">
    <property type="entry name" value="Aldolase class I"/>
    <property type="match status" value="1"/>
</dbReference>
<organism evidence="8 9">
    <name type="scientific">Bacteroides intestinalis</name>
    <dbReference type="NCBI Taxonomy" id="329854"/>
    <lineage>
        <taxon>Bacteria</taxon>
        <taxon>Pseudomonadati</taxon>
        <taxon>Bacteroidota</taxon>
        <taxon>Bacteroidia</taxon>
        <taxon>Bacteroidales</taxon>
        <taxon>Bacteroidaceae</taxon>
        <taxon>Bacteroides</taxon>
    </lineage>
</organism>
<dbReference type="InterPro" id="IPR007197">
    <property type="entry name" value="rSAM"/>
</dbReference>
<dbReference type="RefSeq" id="WP_118222748.1">
    <property type="nucleotide sequence ID" value="NZ_JADNIJ010000010.1"/>
</dbReference>
<dbReference type="Pfam" id="PF04055">
    <property type="entry name" value="Radical_SAM"/>
    <property type="match status" value="1"/>
</dbReference>
<comment type="similarity">
    <text evidence="6">Belongs to the radical SAM superfamily. Anaerobic sulfatase-maturating enzyme family.</text>
</comment>
<dbReference type="NCBIfam" id="TIGR04085">
    <property type="entry name" value="rSAM_more_4Fe4S"/>
    <property type="match status" value="1"/>
</dbReference>
<evidence type="ECO:0000259" key="7">
    <source>
        <dbReference type="PROSITE" id="PS51918"/>
    </source>
</evidence>
<proteinExistence type="inferred from homology"/>
<accession>A0A414L765</accession>
<dbReference type="SFLD" id="SFLDS00029">
    <property type="entry name" value="Radical_SAM"/>
    <property type="match status" value="1"/>
</dbReference>
<dbReference type="EMBL" id="QSKV01000010">
    <property type="protein sequence ID" value="RHE90423.1"/>
    <property type="molecule type" value="Genomic_DNA"/>
</dbReference>
<dbReference type="InterPro" id="IPR023867">
    <property type="entry name" value="Sulphatase_maturase_rSAM"/>
</dbReference>
<dbReference type="SFLD" id="SFLDG01067">
    <property type="entry name" value="SPASM/twitch_domain_containing"/>
    <property type="match status" value="1"/>
</dbReference>
<evidence type="ECO:0000313" key="8">
    <source>
        <dbReference type="EMBL" id="RHE90423.1"/>
    </source>
</evidence>